<dbReference type="Pfam" id="PF01244">
    <property type="entry name" value="Peptidase_M19"/>
    <property type="match status" value="1"/>
</dbReference>
<organism evidence="1 2">
    <name type="scientific">Sphingobium cyanobacteriorum</name>
    <dbReference type="NCBI Taxonomy" id="3063954"/>
    <lineage>
        <taxon>Bacteria</taxon>
        <taxon>Pseudomonadati</taxon>
        <taxon>Pseudomonadota</taxon>
        <taxon>Alphaproteobacteria</taxon>
        <taxon>Sphingomonadales</taxon>
        <taxon>Sphingomonadaceae</taxon>
        <taxon>Sphingobium</taxon>
    </lineage>
</organism>
<keyword evidence="2" id="KW-1185">Reference proteome</keyword>
<dbReference type="PANTHER" id="PTHR10443">
    <property type="entry name" value="MICROSOMAL DIPEPTIDASE"/>
    <property type="match status" value="1"/>
</dbReference>
<dbReference type="Proteomes" id="UP001176471">
    <property type="component" value="Unassembled WGS sequence"/>
</dbReference>
<dbReference type="PANTHER" id="PTHR10443:SF12">
    <property type="entry name" value="DIPEPTIDASE"/>
    <property type="match status" value="1"/>
</dbReference>
<protein>
    <submittedName>
        <fullName evidence="1">Membrane dipeptidase</fullName>
        <ecNumber evidence="1">3.4.13.-</ecNumber>
    </submittedName>
</protein>
<proteinExistence type="predicted"/>
<dbReference type="EMBL" id="JAUQOM010000004">
    <property type="protein sequence ID" value="MDO7835587.1"/>
    <property type="molecule type" value="Genomic_DNA"/>
</dbReference>
<evidence type="ECO:0000313" key="1">
    <source>
        <dbReference type="EMBL" id="MDO7835587.1"/>
    </source>
</evidence>
<comment type="caution">
    <text evidence="1">The sequence shown here is derived from an EMBL/GenBank/DDBJ whole genome shotgun (WGS) entry which is preliminary data.</text>
</comment>
<dbReference type="EC" id="3.4.13.-" evidence="1"/>
<dbReference type="SUPFAM" id="SSF51556">
    <property type="entry name" value="Metallo-dependent hydrolases"/>
    <property type="match status" value="1"/>
</dbReference>
<accession>A0ABT8ZM14</accession>
<name>A0ABT8ZM14_9SPHN</name>
<dbReference type="Gene3D" id="3.20.20.140">
    <property type="entry name" value="Metal-dependent hydrolases"/>
    <property type="match status" value="1"/>
</dbReference>
<keyword evidence="1" id="KW-0224">Dipeptidase</keyword>
<dbReference type="GO" id="GO:0016805">
    <property type="term" value="F:dipeptidase activity"/>
    <property type="evidence" value="ECO:0007669"/>
    <property type="project" value="UniProtKB-KW"/>
</dbReference>
<evidence type="ECO:0000313" key="2">
    <source>
        <dbReference type="Proteomes" id="UP001176471"/>
    </source>
</evidence>
<dbReference type="PROSITE" id="PS51365">
    <property type="entry name" value="RENAL_DIPEPTIDASE_2"/>
    <property type="match status" value="1"/>
</dbReference>
<dbReference type="RefSeq" id="WP_304536011.1">
    <property type="nucleotide sequence ID" value="NZ_JAUQOM010000004.1"/>
</dbReference>
<reference evidence="1" key="1">
    <citation type="submission" date="2023-07" db="EMBL/GenBank/DDBJ databases">
        <title>Bacterial whole genome sequence for Sphingobium sp. HBC34.</title>
        <authorList>
            <person name="Le V."/>
            <person name="Ko S.-R."/>
            <person name="Ahn C.-Y."/>
            <person name="Oh H.-M."/>
        </authorList>
    </citation>
    <scope>NUCLEOTIDE SEQUENCE</scope>
    <source>
        <strain evidence="1">HBC34</strain>
    </source>
</reference>
<keyword evidence="1" id="KW-0645">Protease</keyword>
<gene>
    <name evidence="1" type="ORF">Q4610_11085</name>
</gene>
<dbReference type="InterPro" id="IPR032466">
    <property type="entry name" value="Metal_Hydrolase"/>
</dbReference>
<sequence length="332" mass="36689">MTGSNLLSRSLVWDNHAAMPFRPHDQSFLPQLSRHKEAGFDVVMLNIGFGTQTIEEHIRLIANFRQWISVHGDQYVLIDTVADIERARSTGRLAVGFNIEGANAIDDQPSLVQLYYDLGVRWMLLAYNRNSRAAGGCQDEDCGFTAFGKQVVDEMERVGMVLCLSHTGERSVREMLDYARNPVIFSHSNPRGAAAHPRNISDEMMLACARTGGVVGINGIGIFLGDNDISSANFVRHIDYAVSLIGPQHVSLALDYAFDRAEVDAYVKKMAHTFPAGFGYDQGIGMLPPEQLPEIVDLLLARGYADADVQAILGGNLLRIARQVWKPTRQTV</sequence>
<keyword evidence="1" id="KW-0378">Hydrolase</keyword>
<dbReference type="InterPro" id="IPR008257">
    <property type="entry name" value="Pept_M19"/>
</dbReference>